<keyword evidence="3 7" id="KW-0812">Transmembrane</keyword>
<dbReference type="GO" id="GO:0016020">
    <property type="term" value="C:membrane"/>
    <property type="evidence" value="ECO:0007669"/>
    <property type="project" value="UniProtKB-SubCell"/>
</dbReference>
<gene>
    <name evidence="8" type="ORF">BV87_12060</name>
</gene>
<dbReference type="EMBL" id="CP020925">
    <property type="protein sequence ID" value="ATP19069.1"/>
    <property type="molecule type" value="Genomic_DNA"/>
</dbReference>
<evidence type="ECO:0000256" key="5">
    <source>
        <dbReference type="ARBA" id="ARBA00023136"/>
    </source>
</evidence>
<evidence type="ECO:0000256" key="7">
    <source>
        <dbReference type="SAM" id="Phobius"/>
    </source>
</evidence>
<dbReference type="NCBIfam" id="NF010449">
    <property type="entry name" value="PRK13875.1"/>
    <property type="match status" value="1"/>
</dbReference>
<name>A0A0J9CZJ8_SPHYA</name>
<evidence type="ECO:0000256" key="3">
    <source>
        <dbReference type="ARBA" id="ARBA00022692"/>
    </source>
</evidence>
<dbReference type="Proteomes" id="UP000037029">
    <property type="component" value="Chromosome"/>
</dbReference>
<dbReference type="InterPro" id="IPR007688">
    <property type="entry name" value="Conjugal_tfr_TrbL/VirB6"/>
</dbReference>
<evidence type="ECO:0000256" key="1">
    <source>
        <dbReference type="ARBA" id="ARBA00004141"/>
    </source>
</evidence>
<dbReference type="GeneID" id="69696354"/>
<evidence type="ECO:0000256" key="2">
    <source>
        <dbReference type="ARBA" id="ARBA00007802"/>
    </source>
</evidence>
<organism evidence="8 9">
    <name type="scientific">Sphingobium yanoikuyae</name>
    <name type="common">Sphingomonas yanoikuyae</name>
    <dbReference type="NCBI Taxonomy" id="13690"/>
    <lineage>
        <taxon>Bacteria</taxon>
        <taxon>Pseudomonadati</taxon>
        <taxon>Pseudomonadota</taxon>
        <taxon>Alphaproteobacteria</taxon>
        <taxon>Sphingomonadales</taxon>
        <taxon>Sphingomonadaceae</taxon>
        <taxon>Sphingobium</taxon>
    </lineage>
</organism>
<dbReference type="NCBIfam" id="TIGR02783">
    <property type="entry name" value="TrbL_P"/>
    <property type="match status" value="1"/>
</dbReference>
<protein>
    <submittedName>
        <fullName evidence="8">P-type conjugative transfer protein TrbL</fullName>
    </submittedName>
</protein>
<dbReference type="InterPro" id="IPR014150">
    <property type="entry name" value="Conjugal_tfr_TrbL"/>
</dbReference>
<dbReference type="AlphaFoldDB" id="A0A0J9CZJ8"/>
<feature type="transmembrane region" description="Helical" evidence="7">
    <location>
        <begin position="64"/>
        <end position="85"/>
    </location>
</feature>
<keyword evidence="4 7" id="KW-1133">Transmembrane helix</keyword>
<comment type="subcellular location">
    <subcellularLocation>
        <location evidence="1">Membrane</location>
        <topology evidence="1">Multi-pass membrane protein</topology>
    </subcellularLocation>
</comment>
<dbReference type="RefSeq" id="WP_048938181.1">
    <property type="nucleotide sequence ID" value="NZ_CP020925.1"/>
</dbReference>
<feature type="transmembrane region" description="Helical" evidence="7">
    <location>
        <begin position="139"/>
        <end position="165"/>
    </location>
</feature>
<reference evidence="8 9" key="1">
    <citation type="submission" date="2017-04" db="EMBL/GenBank/DDBJ databases">
        <title>Characterization, genome and methylation analysis of a phthalic acid esters degrading strain Sphingobium yanoikuyae SHJ.</title>
        <authorList>
            <person name="Feng L."/>
        </authorList>
    </citation>
    <scope>NUCLEOTIDE SEQUENCE [LARGE SCALE GENOMIC DNA]</scope>
    <source>
        <strain evidence="8 9">SHJ</strain>
    </source>
</reference>
<evidence type="ECO:0000313" key="9">
    <source>
        <dbReference type="Proteomes" id="UP000037029"/>
    </source>
</evidence>
<comment type="similarity">
    <text evidence="2">Belongs to the TrbL/VirB6 family.</text>
</comment>
<evidence type="ECO:0000313" key="8">
    <source>
        <dbReference type="EMBL" id="ATP19069.1"/>
    </source>
</evidence>
<evidence type="ECO:0000256" key="4">
    <source>
        <dbReference type="ARBA" id="ARBA00022989"/>
    </source>
</evidence>
<dbReference type="GO" id="GO:0030255">
    <property type="term" value="P:protein secretion by the type IV secretion system"/>
    <property type="evidence" value="ECO:0007669"/>
    <property type="project" value="InterPro"/>
</dbReference>
<feature type="transmembrane region" description="Helical" evidence="7">
    <location>
        <begin position="29"/>
        <end position="52"/>
    </location>
</feature>
<feature type="transmembrane region" description="Helical" evidence="7">
    <location>
        <begin position="238"/>
        <end position="259"/>
    </location>
</feature>
<dbReference type="Pfam" id="PF04610">
    <property type="entry name" value="TrbL"/>
    <property type="match status" value="1"/>
</dbReference>
<sequence length="461" mass="45269">MNDTGVIDNFLNIFTGYIDSGFGLLGGEVAFLSTTLIAIDVTLAGLFWAWGADEDVLQRLVKKTLYIGTFAFIIGNFSLLATIVFESFAGLGLQASGGAMTIDEFMKPGTIAAKGLEAAKPLLDAAGQFSSLWAVFSNLALILVLLLAWVIVVLAFFIIAVQVFITLIEFKLVTLAGFVLLPFAFFNKTAFMAEKVLGHVVSTGIKVLVLAVITGIGTTLFSQFTGAALGPAPDINQVMAIALAALSLLGLSIFGPSIANGIVSGGPQLGAGTAAGTALAAGGALIGGAAAARLGVGAAGSAVGAAGRMTGAAARGGAQMAGGATSAYSLGSFGKSGAGAVAGGMAAVGQAAAGSAANAVLSPLRKAAAKGGEAIKSNFRSGARAGFTATGGTITGGPASAAPAAATAGGSASAGASAQPEWAAAMKRRQAVSHGATVLAHTMKAGDSHGGGAGPDIKEKD</sequence>
<evidence type="ECO:0000256" key="6">
    <source>
        <dbReference type="SAM" id="MobiDB-lite"/>
    </source>
</evidence>
<proteinExistence type="inferred from homology"/>
<keyword evidence="5 7" id="KW-0472">Membrane</keyword>
<accession>A0A0J9CZJ8</accession>
<feature type="region of interest" description="Disordered" evidence="6">
    <location>
        <begin position="441"/>
        <end position="461"/>
    </location>
</feature>
<feature type="transmembrane region" description="Helical" evidence="7">
    <location>
        <begin position="172"/>
        <end position="193"/>
    </location>
</feature>
<feature type="transmembrane region" description="Helical" evidence="7">
    <location>
        <begin position="205"/>
        <end position="226"/>
    </location>
</feature>